<dbReference type="STRING" id="1965070.A0A3S3NW91"/>
<evidence type="ECO:0000256" key="2">
    <source>
        <dbReference type="PIRSR" id="PIRSR001221-1"/>
    </source>
</evidence>
<dbReference type="EMBL" id="NCKU01006902">
    <property type="protein sequence ID" value="RWS03063.1"/>
    <property type="molecule type" value="Genomic_DNA"/>
</dbReference>
<feature type="domain" description="Amidase" evidence="4">
    <location>
        <begin position="62"/>
        <end position="493"/>
    </location>
</feature>
<keyword evidence="5" id="KW-0378">Hydrolase</keyword>
<comment type="caution">
    <text evidence="5">The sequence shown here is derived from an EMBL/GenBank/DDBJ whole genome shotgun (WGS) entry which is preliminary data.</text>
</comment>
<dbReference type="GO" id="GO:0012505">
    <property type="term" value="C:endomembrane system"/>
    <property type="evidence" value="ECO:0007669"/>
    <property type="project" value="TreeGrafter"/>
</dbReference>
<evidence type="ECO:0000313" key="6">
    <source>
        <dbReference type="Proteomes" id="UP000285301"/>
    </source>
</evidence>
<name>A0A3S3NW91_9ACAR</name>
<dbReference type="Gene3D" id="3.90.1300.10">
    <property type="entry name" value="Amidase signature (AS) domain"/>
    <property type="match status" value="1"/>
</dbReference>
<dbReference type="InterPro" id="IPR036928">
    <property type="entry name" value="AS_sf"/>
</dbReference>
<proteinExistence type="inferred from homology"/>
<organism evidence="5 6">
    <name type="scientific">Dinothrombium tinctorium</name>
    <dbReference type="NCBI Taxonomy" id="1965070"/>
    <lineage>
        <taxon>Eukaryota</taxon>
        <taxon>Metazoa</taxon>
        <taxon>Ecdysozoa</taxon>
        <taxon>Arthropoda</taxon>
        <taxon>Chelicerata</taxon>
        <taxon>Arachnida</taxon>
        <taxon>Acari</taxon>
        <taxon>Acariformes</taxon>
        <taxon>Trombidiformes</taxon>
        <taxon>Prostigmata</taxon>
        <taxon>Anystina</taxon>
        <taxon>Parasitengona</taxon>
        <taxon>Trombidioidea</taxon>
        <taxon>Trombidiidae</taxon>
        <taxon>Dinothrombium</taxon>
    </lineage>
</organism>
<keyword evidence="6" id="KW-1185">Reference proteome</keyword>
<feature type="active site" description="Charge relay system" evidence="2">
    <location>
        <position position="119"/>
    </location>
</feature>
<dbReference type="InterPro" id="IPR052739">
    <property type="entry name" value="FAAH2"/>
</dbReference>
<evidence type="ECO:0000259" key="4">
    <source>
        <dbReference type="Pfam" id="PF01425"/>
    </source>
</evidence>
<dbReference type="InterPro" id="IPR020556">
    <property type="entry name" value="Amidase_CS"/>
</dbReference>
<feature type="chain" id="PRO_5018667931" evidence="3">
    <location>
        <begin position="24"/>
        <end position="516"/>
    </location>
</feature>
<dbReference type="GO" id="GO:0016787">
    <property type="term" value="F:hydrolase activity"/>
    <property type="evidence" value="ECO:0007669"/>
    <property type="project" value="UniProtKB-KW"/>
</dbReference>
<dbReference type="PANTHER" id="PTHR43372">
    <property type="entry name" value="FATTY-ACID AMIDE HYDROLASE"/>
    <property type="match status" value="1"/>
</dbReference>
<evidence type="ECO:0000313" key="5">
    <source>
        <dbReference type="EMBL" id="RWS03063.1"/>
    </source>
</evidence>
<dbReference type="PROSITE" id="PS00571">
    <property type="entry name" value="AMIDASES"/>
    <property type="match status" value="1"/>
</dbReference>
<dbReference type="AlphaFoldDB" id="A0A3S3NW91"/>
<dbReference type="PANTHER" id="PTHR43372:SF4">
    <property type="entry name" value="FATTY-ACID AMIDE HYDROLASE 2"/>
    <property type="match status" value="1"/>
</dbReference>
<evidence type="ECO:0000256" key="1">
    <source>
        <dbReference type="ARBA" id="ARBA00009199"/>
    </source>
</evidence>
<dbReference type="PIRSF" id="PIRSF001221">
    <property type="entry name" value="Amidase_fungi"/>
    <property type="match status" value="1"/>
</dbReference>
<gene>
    <name evidence="5" type="ORF">B4U79_03924</name>
</gene>
<comment type="similarity">
    <text evidence="1">Belongs to the amidase family.</text>
</comment>
<dbReference type="Proteomes" id="UP000285301">
    <property type="component" value="Unassembled WGS sequence"/>
</dbReference>
<feature type="signal peptide" evidence="3">
    <location>
        <begin position="1"/>
        <end position="23"/>
    </location>
</feature>
<keyword evidence="3" id="KW-0732">Signal</keyword>
<feature type="active site" description="Charge relay system" evidence="2">
    <location>
        <position position="194"/>
    </location>
</feature>
<protein>
    <submittedName>
        <fullName evidence="5">Fatty-acid amide hydrolase 2-like isoform X2</fullName>
    </submittedName>
</protein>
<sequence>MSVLNCFVKLFCKLLDIIAFVYGNLRFPSRKNQLPAVENNVLLMSAVEIAQKIKERKLKAVDVVKAYLKRIEQVNPIINAVIKSREEAIREAEQIDEKLEHDWESVGHLPLLGVPFTAKDTVSVEGMPLCAGLVSRKEEVASEDASVVTNLRRAGAIPIAITNVPELTRCLDASNCAFGRTNNPYDLSLTCGGSSGGEGAILSSAGSIIGVGTDIGGSIRLPAYFCGVFGHKITSGVVSNNGIIPTIEAEIAPMFTAGPMSRYASDLKLMLKAMAGDQIERLPKIDSAVDLSKLRIFYMLESGSPWSSPVPVQNKEAILKVVSHFEQTYKVKCTKVDVKKVSDALSMWTAAMTKETPMSVFMANNQGEVNLFLEVIRKLFGRSSHTIAAIAWAIDQKIYSLFPNQVESKLREIKQLKQELNELLGNDGIFLYPCFPDINVKHDTSILFWRNIGYTTVFNITNLPVTQCPLGLNKNGLPLGVQVAANELNDHITLAVAQEIEKVFGGWIPPFPIKRD</sequence>
<accession>A0A3S3NW91</accession>
<dbReference type="OrthoDB" id="6428749at2759"/>
<reference evidence="5 6" key="1">
    <citation type="journal article" date="2018" name="Gigascience">
        <title>Genomes of trombidid mites reveal novel predicted allergens and laterally-transferred genes associated with secondary metabolism.</title>
        <authorList>
            <person name="Dong X."/>
            <person name="Chaisiri K."/>
            <person name="Xia D."/>
            <person name="Armstrong S.D."/>
            <person name="Fang Y."/>
            <person name="Donnelly M.J."/>
            <person name="Kadowaki T."/>
            <person name="McGarry J.W."/>
            <person name="Darby A.C."/>
            <person name="Makepeace B.L."/>
        </authorList>
    </citation>
    <scope>NUCLEOTIDE SEQUENCE [LARGE SCALE GENOMIC DNA]</scope>
    <source>
        <strain evidence="5">UoL-WK</strain>
    </source>
</reference>
<dbReference type="SUPFAM" id="SSF75304">
    <property type="entry name" value="Amidase signature (AS) enzymes"/>
    <property type="match status" value="1"/>
</dbReference>
<dbReference type="InterPro" id="IPR023631">
    <property type="entry name" value="Amidase_dom"/>
</dbReference>
<evidence type="ECO:0000256" key="3">
    <source>
        <dbReference type="SAM" id="SignalP"/>
    </source>
</evidence>
<dbReference type="Pfam" id="PF01425">
    <property type="entry name" value="Amidase"/>
    <property type="match status" value="1"/>
</dbReference>
<feature type="active site" description="Acyl-ester intermediate" evidence="2">
    <location>
        <position position="218"/>
    </location>
</feature>